<evidence type="ECO:0000313" key="6">
    <source>
        <dbReference type="Proteomes" id="UP001642720"/>
    </source>
</evidence>
<sequence>MPSVDALVVGADFAGIYQLYNLRELGLSVKLIGKASDVGGTWYWNRYPGANSDSLSEMYRYSFDKELLLTYPWPNHYVSQKEILDYLKHVVERHDLRRHMQFGTGLESASFDKDTSTWTARLLKWRDGREQKFAGEKYHTGVSLFPSQKRRQHADEESRDWPDEHDFKTKRVGFMFWVGGLVKYRKVLQEVTFTQQNKKRKPPPQVKEIYHQMCTRTRIFVVCPCRNAGCVDFGNVCKGLGHIVEVDTHSRTVWDYCDWWFAHGPPELVLNSSVTPRCKNLGWSDMKTKLPEICDKCKRECQ</sequence>
<evidence type="ECO:0000313" key="5">
    <source>
        <dbReference type="EMBL" id="TFB07649.1"/>
    </source>
</evidence>
<dbReference type="Gene3D" id="3.50.50.60">
    <property type="entry name" value="FAD/NAD(P)-binding domain"/>
    <property type="match status" value="1"/>
</dbReference>
<keyword evidence="2" id="KW-0274">FAD</keyword>
<keyword evidence="5" id="KW-0503">Monooxygenase</keyword>
<dbReference type="InterPro" id="IPR036188">
    <property type="entry name" value="FAD/NAD-bd_sf"/>
</dbReference>
<comment type="caution">
    <text evidence="5">The sequence shown here is derived from an EMBL/GenBank/DDBJ whole genome shotgun (WGS) entry which is preliminary data.</text>
</comment>
<keyword evidence="1" id="KW-0285">Flavoprotein</keyword>
<reference evidence="5 6" key="1">
    <citation type="submission" date="2018-01" db="EMBL/GenBank/DDBJ databases">
        <title>Genome characterization of the sugarcane-associated fungus Trichoderma ghanense CCMA-1212 and their application in lignocelulose bioconversion.</title>
        <authorList>
            <person name="Steindorff A.S."/>
            <person name="Mendes T.D."/>
            <person name="Vilela E.S.D."/>
            <person name="Rodrigues D.S."/>
            <person name="Formighieri E.F."/>
            <person name="Melo I.S."/>
            <person name="Favaro L.C.L."/>
        </authorList>
    </citation>
    <scope>NUCLEOTIDE SEQUENCE [LARGE SCALE GENOMIC DNA]</scope>
    <source>
        <strain evidence="5 6">CCMA-1212</strain>
    </source>
</reference>
<protein>
    <submittedName>
        <fullName evidence="5">Phenylacetone monooxygenase</fullName>
    </submittedName>
</protein>
<dbReference type="PANTHER" id="PTHR43098">
    <property type="entry name" value="L-ORNITHINE N(5)-MONOOXYGENASE-RELATED"/>
    <property type="match status" value="1"/>
</dbReference>
<dbReference type="Proteomes" id="UP001642720">
    <property type="component" value="Unassembled WGS sequence"/>
</dbReference>
<gene>
    <name evidence="5" type="ORF">CCMA1212_000746</name>
</gene>
<organism evidence="5 6">
    <name type="scientific">Trichoderma ghanense</name>
    <dbReference type="NCBI Taxonomy" id="65468"/>
    <lineage>
        <taxon>Eukaryota</taxon>
        <taxon>Fungi</taxon>
        <taxon>Dikarya</taxon>
        <taxon>Ascomycota</taxon>
        <taxon>Pezizomycotina</taxon>
        <taxon>Sordariomycetes</taxon>
        <taxon>Hypocreomycetidae</taxon>
        <taxon>Hypocreales</taxon>
        <taxon>Hypocreaceae</taxon>
        <taxon>Trichoderma</taxon>
    </lineage>
</organism>
<dbReference type="EMBL" id="PPTA01000001">
    <property type="protein sequence ID" value="TFB07649.1"/>
    <property type="molecule type" value="Genomic_DNA"/>
</dbReference>
<keyword evidence="4" id="KW-0560">Oxidoreductase</keyword>
<dbReference type="GO" id="GO:0004497">
    <property type="term" value="F:monooxygenase activity"/>
    <property type="evidence" value="ECO:0007669"/>
    <property type="project" value="UniProtKB-KW"/>
</dbReference>
<evidence type="ECO:0000256" key="1">
    <source>
        <dbReference type="ARBA" id="ARBA00022630"/>
    </source>
</evidence>
<keyword evidence="3" id="KW-0521">NADP</keyword>
<evidence type="ECO:0000256" key="3">
    <source>
        <dbReference type="ARBA" id="ARBA00022857"/>
    </source>
</evidence>
<dbReference type="SUPFAM" id="SSF51905">
    <property type="entry name" value="FAD/NAD(P)-binding domain"/>
    <property type="match status" value="1"/>
</dbReference>
<accession>A0ABY2HJB2</accession>
<dbReference type="Pfam" id="PF13450">
    <property type="entry name" value="NAD_binding_8"/>
    <property type="match status" value="1"/>
</dbReference>
<evidence type="ECO:0000256" key="2">
    <source>
        <dbReference type="ARBA" id="ARBA00022827"/>
    </source>
</evidence>
<dbReference type="GeneID" id="300572653"/>
<proteinExistence type="predicted"/>
<name>A0ABY2HJB2_9HYPO</name>
<dbReference type="RefSeq" id="XP_073563850.1">
    <property type="nucleotide sequence ID" value="XM_073698203.1"/>
</dbReference>
<dbReference type="InterPro" id="IPR050775">
    <property type="entry name" value="FAD-binding_Monooxygenases"/>
</dbReference>
<keyword evidence="6" id="KW-1185">Reference proteome</keyword>
<dbReference type="PANTHER" id="PTHR43098:SF5">
    <property type="entry name" value="DUAL-FUNCTIONAL MONOOXYGENASE_METHYLTRANSFERASE PSOF"/>
    <property type="match status" value="1"/>
</dbReference>
<evidence type="ECO:0000256" key="4">
    <source>
        <dbReference type="ARBA" id="ARBA00023002"/>
    </source>
</evidence>